<proteinExistence type="predicted"/>
<evidence type="ECO:0000313" key="2">
    <source>
        <dbReference type="Proteomes" id="UP000230779"/>
    </source>
</evidence>
<dbReference type="InterPro" id="IPR046766">
    <property type="entry name" value="Bact_hydrolase"/>
</dbReference>
<dbReference type="Proteomes" id="UP000230779">
    <property type="component" value="Unassembled WGS sequence"/>
</dbReference>
<protein>
    <submittedName>
        <fullName evidence="1">Uncharacterized protein</fullName>
    </submittedName>
</protein>
<dbReference type="Pfam" id="PF20603">
    <property type="entry name" value="Bact_hydrolase"/>
    <property type="match status" value="1"/>
</dbReference>
<comment type="caution">
    <text evidence="1">The sequence shown here is derived from an EMBL/GenBank/DDBJ whole genome shotgun (WGS) entry which is preliminary data.</text>
</comment>
<evidence type="ECO:0000313" key="1">
    <source>
        <dbReference type="EMBL" id="PIY95709.1"/>
    </source>
</evidence>
<gene>
    <name evidence="1" type="ORF">COY66_06100</name>
</gene>
<sequence>MSAIIINNKFMPNEPVKDTGCCPPFNPEPWQDKEIAWENKLFLKDHVASFLHIPLNMGKKMIKNMQLIEKANAKPEQGLMLSDEKSLWGSDIYIDVTKDVAGAKMTTISGTFLTKVFEGPFQNVGKWAEEMKDYVSAKGKTLKKLYFAYTTCPNCAKKYGKNYVVLFAQV</sequence>
<dbReference type="AlphaFoldDB" id="A0A2M7RG39"/>
<dbReference type="EMBL" id="PFMD01000070">
    <property type="protein sequence ID" value="PIY95709.1"/>
    <property type="molecule type" value="Genomic_DNA"/>
</dbReference>
<organism evidence="1 2">
    <name type="scientific">Candidatus Kerfeldbacteria bacterium CG_4_10_14_0_8_um_filter_42_10</name>
    <dbReference type="NCBI Taxonomy" id="2014248"/>
    <lineage>
        <taxon>Bacteria</taxon>
        <taxon>Candidatus Kerfeldiibacteriota</taxon>
    </lineage>
</organism>
<name>A0A2M7RG39_9BACT</name>
<accession>A0A2M7RG39</accession>
<reference evidence="1 2" key="1">
    <citation type="submission" date="2017-09" db="EMBL/GenBank/DDBJ databases">
        <title>Depth-based differentiation of microbial function through sediment-hosted aquifers and enrichment of novel symbionts in the deep terrestrial subsurface.</title>
        <authorList>
            <person name="Probst A.J."/>
            <person name="Ladd B."/>
            <person name="Jarett J.K."/>
            <person name="Geller-Mcgrath D.E."/>
            <person name="Sieber C.M."/>
            <person name="Emerson J.B."/>
            <person name="Anantharaman K."/>
            <person name="Thomas B.C."/>
            <person name="Malmstrom R."/>
            <person name="Stieglmeier M."/>
            <person name="Klingl A."/>
            <person name="Woyke T."/>
            <person name="Ryan C.M."/>
            <person name="Banfield J.F."/>
        </authorList>
    </citation>
    <scope>NUCLEOTIDE SEQUENCE [LARGE SCALE GENOMIC DNA]</scope>
    <source>
        <strain evidence="1">CG_4_10_14_0_8_um_filter_42_10</strain>
    </source>
</reference>